<name>A0AAN8WHQ8_HALRR</name>
<organism evidence="2 3">
    <name type="scientific">Halocaridina rubra</name>
    <name type="common">Hawaiian red shrimp</name>
    <dbReference type="NCBI Taxonomy" id="373956"/>
    <lineage>
        <taxon>Eukaryota</taxon>
        <taxon>Metazoa</taxon>
        <taxon>Ecdysozoa</taxon>
        <taxon>Arthropoda</taxon>
        <taxon>Crustacea</taxon>
        <taxon>Multicrustacea</taxon>
        <taxon>Malacostraca</taxon>
        <taxon>Eumalacostraca</taxon>
        <taxon>Eucarida</taxon>
        <taxon>Decapoda</taxon>
        <taxon>Pleocyemata</taxon>
        <taxon>Caridea</taxon>
        <taxon>Atyoidea</taxon>
        <taxon>Atyidae</taxon>
        <taxon>Halocaridina</taxon>
    </lineage>
</organism>
<dbReference type="Proteomes" id="UP001381693">
    <property type="component" value="Unassembled WGS sequence"/>
</dbReference>
<comment type="caution">
    <text evidence="2">The sequence shown here is derived from an EMBL/GenBank/DDBJ whole genome shotgun (WGS) entry which is preliminary data.</text>
</comment>
<evidence type="ECO:0000313" key="3">
    <source>
        <dbReference type="Proteomes" id="UP001381693"/>
    </source>
</evidence>
<dbReference type="EMBL" id="JAXCGZ010019163">
    <property type="protein sequence ID" value="KAK7066495.1"/>
    <property type="molecule type" value="Genomic_DNA"/>
</dbReference>
<proteinExistence type="predicted"/>
<accession>A0AAN8WHQ8</accession>
<gene>
    <name evidence="2" type="ORF">SK128_015281</name>
</gene>
<evidence type="ECO:0000313" key="2">
    <source>
        <dbReference type="EMBL" id="KAK7066495.1"/>
    </source>
</evidence>
<keyword evidence="3" id="KW-1185">Reference proteome</keyword>
<reference evidence="2 3" key="1">
    <citation type="submission" date="2023-11" db="EMBL/GenBank/DDBJ databases">
        <title>Halocaridina rubra genome assembly.</title>
        <authorList>
            <person name="Smith C."/>
        </authorList>
    </citation>
    <scope>NUCLEOTIDE SEQUENCE [LARGE SCALE GENOMIC DNA]</scope>
    <source>
        <strain evidence="2">EP-1</strain>
        <tissue evidence="2">Whole</tissue>
    </source>
</reference>
<protein>
    <submittedName>
        <fullName evidence="2">Uncharacterized protein</fullName>
    </submittedName>
</protein>
<dbReference type="AlphaFoldDB" id="A0AAN8WHQ8"/>
<evidence type="ECO:0000256" key="1">
    <source>
        <dbReference type="SAM" id="MobiDB-lite"/>
    </source>
</evidence>
<feature type="region of interest" description="Disordered" evidence="1">
    <location>
        <begin position="1"/>
        <end position="35"/>
    </location>
</feature>
<feature type="non-terminal residue" evidence="2">
    <location>
        <position position="1"/>
    </location>
</feature>
<sequence length="107" mass="11589">QLYGSLIAKQSGKGRSASGGRDSSEEGKSTHLHKRRAIAGEARLEPALSHCPVVTLWVLPRTTVGNNLGPSCWVDSGTKKRKLPYFKTVELLMGDGIRNFVYGSCSD</sequence>